<organism evidence="9 10">
    <name type="scientific">Psychrobacter pacificensis</name>
    <dbReference type="NCBI Taxonomy" id="112002"/>
    <lineage>
        <taxon>Bacteria</taxon>
        <taxon>Pseudomonadati</taxon>
        <taxon>Pseudomonadota</taxon>
        <taxon>Gammaproteobacteria</taxon>
        <taxon>Moraxellales</taxon>
        <taxon>Moraxellaceae</taxon>
        <taxon>Psychrobacter</taxon>
    </lineage>
</organism>
<keyword evidence="7" id="KW-0812">Transmembrane</keyword>
<evidence type="ECO:0000313" key="10">
    <source>
        <dbReference type="Proteomes" id="UP000198501"/>
    </source>
</evidence>
<evidence type="ECO:0000256" key="5">
    <source>
        <dbReference type="ARBA" id="ARBA00022777"/>
    </source>
</evidence>
<dbReference type="InterPro" id="IPR036890">
    <property type="entry name" value="HATPase_C_sf"/>
</dbReference>
<evidence type="ECO:0000256" key="1">
    <source>
        <dbReference type="ARBA" id="ARBA00000085"/>
    </source>
</evidence>
<evidence type="ECO:0000256" key="2">
    <source>
        <dbReference type="ARBA" id="ARBA00012438"/>
    </source>
</evidence>
<keyword evidence="4" id="KW-0808">Transferase</keyword>
<sequence length="475" mass="53591">MTERAAPHTVYYHALYQPPPSIKYLFTMFNIDSIANKFRLSYFIFALLLCGAFVNIFLYAESRIEQELVKGRLLQQLDISQEKYGDRSIYTADPGIKIYRYDSAPTNLQITATATVQEKSVTIDGESGKTHGNLHFFAYQQDNQTYILTYLEGVEMVMSHYPVLEIFENLEDIFADTLKVAVILSLLIAAIFSHLSSKQIIKPLLDLKKAVETDHSNLTELTHLPSEVGVLARAIDEKNHKLEQYLKREQLFTGDVSHELRTPLTIIMGAFEVLASQLPADSHLNEFTNRIGTTARETSEIITALLLLSRAPEKLDAPQTSINSIALAEVQRLTYLLRYKTVTCQIVAEQEYSAYVRPELLKMALGNLIKNAFQYTDDGEVTVTIDDEKIMVTDTGLGIPEAMMPLLYERFERLTHDYQDEGTGTALSPENDINHKVEGSGLGLSIVQRIMSHMGWQLTHQANPSGGSTFIIYYK</sequence>
<dbReference type="EMBL" id="FNAL01000003">
    <property type="protein sequence ID" value="SDD51459.1"/>
    <property type="molecule type" value="Genomic_DNA"/>
</dbReference>
<feature type="transmembrane region" description="Helical" evidence="7">
    <location>
        <begin position="40"/>
        <end position="60"/>
    </location>
</feature>
<name>A0A1G6VCT6_9GAMM</name>
<dbReference type="Gene3D" id="1.10.287.130">
    <property type="match status" value="1"/>
</dbReference>
<evidence type="ECO:0000259" key="8">
    <source>
        <dbReference type="PROSITE" id="PS50109"/>
    </source>
</evidence>
<reference evidence="9 10" key="1">
    <citation type="submission" date="2016-10" db="EMBL/GenBank/DDBJ databases">
        <authorList>
            <person name="de Groot N.N."/>
        </authorList>
    </citation>
    <scope>NUCLEOTIDE SEQUENCE [LARGE SCALE GENOMIC DNA]</scope>
    <source>
        <strain evidence="9 10">DSM 23406</strain>
    </source>
</reference>
<dbReference type="SMART" id="SM00387">
    <property type="entry name" value="HATPase_c"/>
    <property type="match status" value="1"/>
</dbReference>
<dbReference type="PROSITE" id="PS50109">
    <property type="entry name" value="HIS_KIN"/>
    <property type="match status" value="1"/>
</dbReference>
<dbReference type="PANTHER" id="PTHR43711:SF1">
    <property type="entry name" value="HISTIDINE KINASE 1"/>
    <property type="match status" value="1"/>
</dbReference>
<protein>
    <recommendedName>
        <fullName evidence="2">histidine kinase</fullName>
        <ecNumber evidence="2">2.7.13.3</ecNumber>
    </recommendedName>
</protein>
<dbReference type="EC" id="2.7.13.3" evidence="2"/>
<evidence type="ECO:0000256" key="7">
    <source>
        <dbReference type="SAM" id="Phobius"/>
    </source>
</evidence>
<dbReference type="Proteomes" id="UP000198501">
    <property type="component" value="Unassembled WGS sequence"/>
</dbReference>
<feature type="domain" description="Histidine kinase" evidence="8">
    <location>
        <begin position="255"/>
        <end position="475"/>
    </location>
</feature>
<dbReference type="CDD" id="cd00075">
    <property type="entry name" value="HATPase"/>
    <property type="match status" value="1"/>
</dbReference>
<keyword evidence="7" id="KW-0472">Membrane</keyword>
<gene>
    <name evidence="9" type="ORF">SAMN05660405_00519</name>
</gene>
<keyword evidence="6" id="KW-0902">Two-component regulatory system</keyword>
<dbReference type="InterPro" id="IPR003661">
    <property type="entry name" value="HisK_dim/P_dom"/>
</dbReference>
<evidence type="ECO:0000256" key="6">
    <source>
        <dbReference type="ARBA" id="ARBA00023012"/>
    </source>
</evidence>
<keyword evidence="5 9" id="KW-0418">Kinase</keyword>
<comment type="catalytic activity">
    <reaction evidence="1">
        <text>ATP + protein L-histidine = ADP + protein N-phospho-L-histidine.</text>
        <dbReference type="EC" id="2.7.13.3"/>
    </reaction>
</comment>
<dbReference type="InterPro" id="IPR003594">
    <property type="entry name" value="HATPase_dom"/>
</dbReference>
<dbReference type="InterPro" id="IPR036097">
    <property type="entry name" value="HisK_dim/P_sf"/>
</dbReference>
<dbReference type="InterPro" id="IPR050736">
    <property type="entry name" value="Sensor_HK_Regulatory"/>
</dbReference>
<accession>A0A1G6VCT6</accession>
<dbReference type="Pfam" id="PF00512">
    <property type="entry name" value="HisKA"/>
    <property type="match status" value="1"/>
</dbReference>
<dbReference type="Pfam" id="PF02518">
    <property type="entry name" value="HATPase_c"/>
    <property type="match status" value="1"/>
</dbReference>
<dbReference type="CDD" id="cd00082">
    <property type="entry name" value="HisKA"/>
    <property type="match status" value="1"/>
</dbReference>
<proteinExistence type="predicted"/>
<dbReference type="AlphaFoldDB" id="A0A1G6VCT6"/>
<evidence type="ECO:0000313" key="9">
    <source>
        <dbReference type="EMBL" id="SDD51459.1"/>
    </source>
</evidence>
<dbReference type="SUPFAM" id="SSF55874">
    <property type="entry name" value="ATPase domain of HSP90 chaperone/DNA topoisomerase II/histidine kinase"/>
    <property type="match status" value="1"/>
</dbReference>
<evidence type="ECO:0000256" key="3">
    <source>
        <dbReference type="ARBA" id="ARBA00022553"/>
    </source>
</evidence>
<dbReference type="SUPFAM" id="SSF47384">
    <property type="entry name" value="Homodimeric domain of signal transducing histidine kinase"/>
    <property type="match status" value="1"/>
</dbReference>
<dbReference type="GO" id="GO:0000155">
    <property type="term" value="F:phosphorelay sensor kinase activity"/>
    <property type="evidence" value="ECO:0007669"/>
    <property type="project" value="InterPro"/>
</dbReference>
<dbReference type="InterPro" id="IPR004358">
    <property type="entry name" value="Sig_transdc_His_kin-like_C"/>
</dbReference>
<dbReference type="Gene3D" id="3.30.565.10">
    <property type="entry name" value="Histidine kinase-like ATPase, C-terminal domain"/>
    <property type="match status" value="1"/>
</dbReference>
<keyword evidence="3" id="KW-0597">Phosphoprotein</keyword>
<dbReference type="PANTHER" id="PTHR43711">
    <property type="entry name" value="TWO-COMPONENT HISTIDINE KINASE"/>
    <property type="match status" value="1"/>
</dbReference>
<dbReference type="SMART" id="SM00388">
    <property type="entry name" value="HisKA"/>
    <property type="match status" value="1"/>
</dbReference>
<keyword evidence="7" id="KW-1133">Transmembrane helix</keyword>
<dbReference type="PRINTS" id="PR00344">
    <property type="entry name" value="BCTRLSENSOR"/>
</dbReference>
<dbReference type="InterPro" id="IPR005467">
    <property type="entry name" value="His_kinase_dom"/>
</dbReference>
<evidence type="ECO:0000256" key="4">
    <source>
        <dbReference type="ARBA" id="ARBA00022679"/>
    </source>
</evidence>